<evidence type="ECO:0000259" key="1">
    <source>
        <dbReference type="Pfam" id="PF01593"/>
    </source>
</evidence>
<feature type="domain" description="Amine oxidase" evidence="1">
    <location>
        <begin position="13"/>
        <end position="419"/>
    </location>
</feature>
<protein>
    <submittedName>
        <fullName evidence="2">Dehydrogenase</fullName>
    </submittedName>
</protein>
<reference evidence="2" key="1">
    <citation type="submission" date="2018-12" db="EMBL/GenBank/DDBJ databases">
        <title>Novel natural products biosynthetic potential of the class Ktedonobacteria.</title>
        <authorList>
            <person name="Zheng Y."/>
            <person name="Saitou A."/>
            <person name="Wang C.M."/>
            <person name="Toyoda A."/>
            <person name="Minakuchi Y."/>
            <person name="Sekiguchi Y."/>
            <person name="Ueda K."/>
            <person name="Takano H."/>
            <person name="Sakai Y."/>
            <person name="Yokota A."/>
            <person name="Yabe S."/>
        </authorList>
    </citation>
    <scope>NUCLEOTIDE SEQUENCE</scope>
    <source>
        <strain evidence="2">A3-2</strain>
    </source>
</reference>
<sequence length="456" mass="48888">MPQKDVVIVGGGLTGLTAATYLARAGLQVAVFERAAHLGGRAATRQQQGYALNRGGHALYAGGAATRVLHELAISVPAGSPRNVQALLQGQFFAYPGEPATLLSTALLTGAEKRELLTLLARLVLLRPGALASVSVQTWVDQHARSERVHRLLLASARTLTYSANLELISMEPFLTQLRLSLRRPVLYIDGGWQTLVAGLQRAAERAGAHLSSGVPVTAVLQDAGQVRGVELGDGRLYEARAVVLATEPADVTRLVADHRLSQRLAALRPLSVACLDVALQRLPRPDRPVALDLDQPRFYSAQSLFARVAPAGGAVLHALRYLDPLALGDAQQHERELEELLDVAQPGWRALVVKRFFLPHLQVMGAVPTANGKGLAGRPEPRVAEIDGLYLAGDWVGREGYLADACFASARQAAQLLLSDLARSGSSSRWLVGQGQSWRPRHSMGYHAPDVLSAS</sequence>
<dbReference type="InterPro" id="IPR002937">
    <property type="entry name" value="Amino_oxidase"/>
</dbReference>
<name>A0A455SYY7_9CHLR</name>
<proteinExistence type="predicted"/>
<dbReference type="GO" id="GO:0016491">
    <property type="term" value="F:oxidoreductase activity"/>
    <property type="evidence" value="ECO:0007669"/>
    <property type="project" value="InterPro"/>
</dbReference>
<gene>
    <name evidence="2" type="ORF">KTA_05080</name>
</gene>
<dbReference type="SUPFAM" id="SSF51905">
    <property type="entry name" value="FAD/NAD(P)-binding domain"/>
    <property type="match status" value="1"/>
</dbReference>
<dbReference type="PRINTS" id="PR00469">
    <property type="entry name" value="PNDRDTASEII"/>
</dbReference>
<dbReference type="AlphaFoldDB" id="A0A455SYY7"/>
<accession>A0A455SYY7</accession>
<organism evidence="2">
    <name type="scientific">Thermogemmatispora argillosa</name>
    <dbReference type="NCBI Taxonomy" id="2045280"/>
    <lineage>
        <taxon>Bacteria</taxon>
        <taxon>Bacillati</taxon>
        <taxon>Chloroflexota</taxon>
        <taxon>Ktedonobacteria</taxon>
        <taxon>Thermogemmatisporales</taxon>
        <taxon>Thermogemmatisporaceae</taxon>
        <taxon>Thermogemmatispora</taxon>
    </lineage>
</organism>
<dbReference type="PANTHER" id="PTHR43734:SF1">
    <property type="entry name" value="PHYTOENE DESATURASE"/>
    <property type="match status" value="1"/>
</dbReference>
<dbReference type="InterPro" id="IPR036188">
    <property type="entry name" value="FAD/NAD-bd_sf"/>
</dbReference>
<dbReference type="Pfam" id="PF01593">
    <property type="entry name" value="Amino_oxidase"/>
    <property type="match status" value="1"/>
</dbReference>
<evidence type="ECO:0000313" key="2">
    <source>
        <dbReference type="EMBL" id="BBH92309.1"/>
    </source>
</evidence>
<dbReference type="Gene3D" id="3.50.50.60">
    <property type="entry name" value="FAD/NAD(P)-binding domain"/>
    <property type="match status" value="1"/>
</dbReference>
<dbReference type="Gene3D" id="3.90.660.50">
    <property type="match status" value="1"/>
</dbReference>
<dbReference type="EMBL" id="AP019377">
    <property type="protein sequence ID" value="BBH92309.1"/>
    <property type="molecule type" value="Genomic_DNA"/>
</dbReference>
<dbReference type="PANTHER" id="PTHR43734">
    <property type="entry name" value="PHYTOENE DESATURASE"/>
    <property type="match status" value="1"/>
</dbReference>